<dbReference type="eggNOG" id="ENOG502Z9JP">
    <property type="taxonomic scope" value="Bacteria"/>
</dbReference>
<evidence type="ECO:0000313" key="1">
    <source>
        <dbReference type="EMBL" id="EHQ04450.1"/>
    </source>
</evidence>
<organism evidence="1 2">
    <name type="scientific">Gillisia limnaea (strain DSM 15749 / LMG 21470 / R-8282)</name>
    <dbReference type="NCBI Taxonomy" id="865937"/>
    <lineage>
        <taxon>Bacteria</taxon>
        <taxon>Pseudomonadati</taxon>
        <taxon>Bacteroidota</taxon>
        <taxon>Flavobacteriia</taxon>
        <taxon>Flavobacteriales</taxon>
        <taxon>Flavobacteriaceae</taxon>
        <taxon>Gillisia</taxon>
    </lineage>
</organism>
<sequence length="404" mass="43508">MKNFIFILSILTGLCSFSQVGIGTSNPQAQLDIISDSPSNPSVIDGLLIPRIDKFPTTNPGSNQHAMLIYLTKTVNEYPKGFYFWNNSEIKWETISGTGFGNFFKPGTSSNPNNILDAMYRLGSIGIGTQDITAKLQIVLNSVKDATVKKGLEVDNNNPTVDNLTTYGIISDNRSATNGNKYGFKNNVGGAGTGIHYGIFNETYQNSGTNDIYGMYNRVGKTFGANSNNFGIYSVIGSNEGIGTVIGIYSSAIGSNTAKVFAGYFAGRLGIGLTPAEEYIFPAAKGNPGQILVLDSSGNMNWKYPNVMNYSSTGTATGDYVIAEEVYTLRVNSQVSSITIPDASLNKGRILILISFQGTGNRPFNFLNGDTLEDISTGNNITSISSGNRLMIQSIGTRWIVLFK</sequence>
<proteinExistence type="predicted"/>
<protein>
    <submittedName>
        <fullName evidence="1">Uncharacterized protein</fullName>
    </submittedName>
</protein>
<dbReference type="STRING" id="865937.Gilli_0302"/>
<dbReference type="AlphaFoldDB" id="H2BRD1"/>
<dbReference type="OrthoDB" id="1488700at2"/>
<reference evidence="2" key="1">
    <citation type="journal article" date="2012" name="Stand. Genomic Sci.">
        <title>Genome sequence of the Antarctic rhodopsins-containing flavobacterium Gillisia limnaea type strain (R-8282(T)).</title>
        <authorList>
            <person name="Riedel T."/>
            <person name="Held B."/>
            <person name="Nolan M."/>
            <person name="Lucas S."/>
            <person name="Lapidus A."/>
            <person name="Tice H."/>
            <person name="Del Rio T.G."/>
            <person name="Cheng J.F."/>
            <person name="Han C."/>
            <person name="Tapia R."/>
            <person name="Goodwin L.A."/>
            <person name="Pitluck S."/>
            <person name="Liolios K."/>
            <person name="Mavromatis K."/>
            <person name="Pagani I."/>
            <person name="Ivanova N."/>
            <person name="Mikhailova N."/>
            <person name="Pati A."/>
            <person name="Chen A."/>
            <person name="Palaniappan K."/>
            <person name="Land M."/>
            <person name="Rohde M."/>
            <person name="Tindall B.J."/>
            <person name="Detter J.C."/>
            <person name="Goker M."/>
            <person name="Bristow J."/>
            <person name="Eisen J.A."/>
            <person name="Markowitz V."/>
            <person name="Hugenholtz P."/>
            <person name="Kyrpides N.C."/>
            <person name="Klenk H.P."/>
            <person name="Woyke T."/>
        </authorList>
    </citation>
    <scope>NUCLEOTIDE SEQUENCE [LARGE SCALE GENOMIC DNA]</scope>
    <source>
        <strain evidence="2">DSM 15749 / LMG 21470 / R-8282</strain>
    </source>
</reference>
<dbReference type="EMBL" id="JH594605">
    <property type="protein sequence ID" value="EHQ04450.1"/>
    <property type="molecule type" value="Genomic_DNA"/>
</dbReference>
<evidence type="ECO:0000313" key="2">
    <source>
        <dbReference type="Proteomes" id="UP000003844"/>
    </source>
</evidence>
<name>H2BRD1_GILLR</name>
<gene>
    <name evidence="1" type="ORF">Gilli_0302</name>
</gene>
<accession>H2BRD1</accession>
<dbReference type="RefSeq" id="WP_006987342.1">
    <property type="nucleotide sequence ID" value="NZ_JH594605.1"/>
</dbReference>
<dbReference type="HOGENOM" id="CLU_681078_0_0_10"/>
<keyword evidence="2" id="KW-1185">Reference proteome</keyword>
<dbReference type="Proteomes" id="UP000003844">
    <property type="component" value="Unassembled WGS sequence"/>
</dbReference>